<protein>
    <submittedName>
        <fullName evidence="1">Uncharacterized protein</fullName>
    </submittedName>
</protein>
<dbReference type="AlphaFoldDB" id="A0AAV5I6E5"/>
<accession>A0AAV5I6E5</accession>
<evidence type="ECO:0000313" key="2">
    <source>
        <dbReference type="Proteomes" id="UP001054252"/>
    </source>
</evidence>
<sequence length="57" mass="6711">MQAMQNARPEDVMRTITSYCTAAENLFSRLTFHTNRAEVDFRQVHFLARDLYARTSK</sequence>
<keyword evidence="2" id="KW-1185">Reference proteome</keyword>
<name>A0AAV5I6E5_9ROSI</name>
<evidence type="ECO:0000313" key="1">
    <source>
        <dbReference type="EMBL" id="GKU93874.1"/>
    </source>
</evidence>
<comment type="caution">
    <text evidence="1">The sequence shown here is derived from an EMBL/GenBank/DDBJ whole genome shotgun (WGS) entry which is preliminary data.</text>
</comment>
<dbReference type="EMBL" id="BPVZ01000007">
    <property type="protein sequence ID" value="GKU93874.1"/>
    <property type="molecule type" value="Genomic_DNA"/>
</dbReference>
<dbReference type="Proteomes" id="UP001054252">
    <property type="component" value="Unassembled WGS sequence"/>
</dbReference>
<proteinExistence type="predicted"/>
<organism evidence="1 2">
    <name type="scientific">Rubroshorea leprosula</name>
    <dbReference type="NCBI Taxonomy" id="152421"/>
    <lineage>
        <taxon>Eukaryota</taxon>
        <taxon>Viridiplantae</taxon>
        <taxon>Streptophyta</taxon>
        <taxon>Embryophyta</taxon>
        <taxon>Tracheophyta</taxon>
        <taxon>Spermatophyta</taxon>
        <taxon>Magnoliopsida</taxon>
        <taxon>eudicotyledons</taxon>
        <taxon>Gunneridae</taxon>
        <taxon>Pentapetalae</taxon>
        <taxon>rosids</taxon>
        <taxon>malvids</taxon>
        <taxon>Malvales</taxon>
        <taxon>Dipterocarpaceae</taxon>
        <taxon>Rubroshorea</taxon>
    </lineage>
</organism>
<reference evidence="1 2" key="1">
    <citation type="journal article" date="2021" name="Commun. Biol.">
        <title>The genome of Shorea leprosula (Dipterocarpaceae) highlights the ecological relevance of drought in aseasonal tropical rainforests.</title>
        <authorList>
            <person name="Ng K.K.S."/>
            <person name="Kobayashi M.J."/>
            <person name="Fawcett J.A."/>
            <person name="Hatakeyama M."/>
            <person name="Paape T."/>
            <person name="Ng C.H."/>
            <person name="Ang C.C."/>
            <person name="Tnah L.H."/>
            <person name="Lee C.T."/>
            <person name="Nishiyama T."/>
            <person name="Sese J."/>
            <person name="O'Brien M.J."/>
            <person name="Copetti D."/>
            <person name="Mohd Noor M.I."/>
            <person name="Ong R.C."/>
            <person name="Putra M."/>
            <person name="Sireger I.Z."/>
            <person name="Indrioko S."/>
            <person name="Kosugi Y."/>
            <person name="Izuno A."/>
            <person name="Isagi Y."/>
            <person name="Lee S.L."/>
            <person name="Shimizu K.K."/>
        </authorList>
    </citation>
    <scope>NUCLEOTIDE SEQUENCE [LARGE SCALE GENOMIC DNA]</scope>
    <source>
        <strain evidence="1">214</strain>
    </source>
</reference>
<gene>
    <name evidence="1" type="ORF">SLEP1_g7433</name>
</gene>